<dbReference type="InterPro" id="IPR012910">
    <property type="entry name" value="Plug_dom"/>
</dbReference>
<gene>
    <name evidence="8" type="ORF">B0I18_101812</name>
</gene>
<evidence type="ECO:0000256" key="1">
    <source>
        <dbReference type="ARBA" id="ARBA00004442"/>
    </source>
</evidence>
<dbReference type="Gene3D" id="2.170.130.10">
    <property type="entry name" value="TonB-dependent receptor, plug domain"/>
    <property type="match status" value="1"/>
</dbReference>
<evidence type="ECO:0000256" key="2">
    <source>
        <dbReference type="ARBA" id="ARBA00023136"/>
    </source>
</evidence>
<keyword evidence="3" id="KW-0998">Cell outer membrane</keyword>
<comment type="caution">
    <text evidence="8">The sequence shown here is derived from an EMBL/GenBank/DDBJ whole genome shotgun (WGS) entry which is preliminary data.</text>
</comment>
<protein>
    <submittedName>
        <fullName evidence="8">TonB-dependent receptor</fullName>
    </submittedName>
</protein>
<dbReference type="InterPro" id="IPR008969">
    <property type="entry name" value="CarboxyPept-like_regulatory"/>
</dbReference>
<keyword evidence="2 4" id="KW-0472">Membrane</keyword>
<dbReference type="PANTHER" id="PTHR40980:SF5">
    <property type="entry name" value="TONB-DEPENDENT RECEPTOR"/>
    <property type="match status" value="1"/>
</dbReference>
<comment type="subcellular location">
    <subcellularLocation>
        <location evidence="1 4">Cell outer membrane</location>
    </subcellularLocation>
</comment>
<keyword evidence="9" id="KW-1185">Reference proteome</keyword>
<dbReference type="GO" id="GO:0009279">
    <property type="term" value="C:cell outer membrane"/>
    <property type="evidence" value="ECO:0007669"/>
    <property type="project" value="UniProtKB-SubCell"/>
</dbReference>
<keyword evidence="4" id="KW-0798">TonB box</keyword>
<dbReference type="InterPro" id="IPR036942">
    <property type="entry name" value="Beta-barrel_TonB_sf"/>
</dbReference>
<dbReference type="EMBL" id="PYGD01000001">
    <property type="protein sequence ID" value="PSK94652.1"/>
    <property type="molecule type" value="Genomic_DNA"/>
</dbReference>
<feature type="signal peptide" evidence="5">
    <location>
        <begin position="1"/>
        <end position="19"/>
    </location>
</feature>
<dbReference type="OrthoDB" id="9768470at2"/>
<dbReference type="RefSeq" id="WP_106521343.1">
    <property type="nucleotide sequence ID" value="NZ_PYGD01000001.1"/>
</dbReference>
<feature type="domain" description="TonB-dependent receptor plug" evidence="7">
    <location>
        <begin position="136"/>
        <end position="232"/>
    </location>
</feature>
<feature type="domain" description="TonB-dependent receptor-like beta-barrel" evidence="6">
    <location>
        <begin position="448"/>
        <end position="880"/>
    </location>
</feature>
<dbReference type="PANTHER" id="PTHR40980">
    <property type="entry name" value="PLUG DOMAIN-CONTAINING PROTEIN"/>
    <property type="match status" value="1"/>
</dbReference>
<evidence type="ECO:0000313" key="8">
    <source>
        <dbReference type="EMBL" id="PSK94652.1"/>
    </source>
</evidence>
<dbReference type="Pfam" id="PF07715">
    <property type="entry name" value="Plug"/>
    <property type="match status" value="1"/>
</dbReference>
<dbReference type="AlphaFoldDB" id="A0A2P8DBR3"/>
<dbReference type="Gene3D" id="2.60.40.1120">
    <property type="entry name" value="Carboxypeptidase-like, regulatory domain"/>
    <property type="match status" value="1"/>
</dbReference>
<keyword evidence="5" id="KW-0732">Signal</keyword>
<feature type="chain" id="PRO_5015167539" evidence="5">
    <location>
        <begin position="20"/>
        <end position="933"/>
    </location>
</feature>
<dbReference type="SUPFAM" id="SSF56935">
    <property type="entry name" value="Porins"/>
    <property type="match status" value="1"/>
</dbReference>
<evidence type="ECO:0000256" key="4">
    <source>
        <dbReference type="RuleBase" id="RU003357"/>
    </source>
</evidence>
<evidence type="ECO:0000313" key="9">
    <source>
        <dbReference type="Proteomes" id="UP000240572"/>
    </source>
</evidence>
<dbReference type="SUPFAM" id="SSF49464">
    <property type="entry name" value="Carboxypeptidase regulatory domain-like"/>
    <property type="match status" value="1"/>
</dbReference>
<accession>A0A2P8DBR3</accession>
<keyword evidence="8" id="KW-0675">Receptor</keyword>
<evidence type="ECO:0000256" key="3">
    <source>
        <dbReference type="ARBA" id="ARBA00023237"/>
    </source>
</evidence>
<dbReference type="Pfam" id="PF13715">
    <property type="entry name" value="CarbopepD_reg_2"/>
    <property type="match status" value="1"/>
</dbReference>
<dbReference type="Gene3D" id="2.40.170.20">
    <property type="entry name" value="TonB-dependent receptor, beta-barrel domain"/>
    <property type="match status" value="1"/>
</dbReference>
<reference evidence="8 9" key="1">
    <citation type="submission" date="2018-03" db="EMBL/GenBank/DDBJ databases">
        <title>Genomic Encyclopedia of Type Strains, Phase III (KMG-III): the genomes of soil and plant-associated and newly described type strains.</title>
        <authorList>
            <person name="Whitman W."/>
        </authorList>
    </citation>
    <scope>NUCLEOTIDE SEQUENCE [LARGE SCALE GENOMIC DNA]</scope>
    <source>
        <strain evidence="8 9">CGMCC 1.12700</strain>
    </source>
</reference>
<comment type="similarity">
    <text evidence="4">Belongs to the TonB-dependent receptor family.</text>
</comment>
<evidence type="ECO:0000259" key="6">
    <source>
        <dbReference type="Pfam" id="PF00593"/>
    </source>
</evidence>
<evidence type="ECO:0000256" key="5">
    <source>
        <dbReference type="SAM" id="SignalP"/>
    </source>
</evidence>
<organism evidence="8 9">
    <name type="scientific">Taibaiella chishuiensis</name>
    <dbReference type="NCBI Taxonomy" id="1434707"/>
    <lineage>
        <taxon>Bacteria</taxon>
        <taxon>Pseudomonadati</taxon>
        <taxon>Bacteroidota</taxon>
        <taxon>Chitinophagia</taxon>
        <taxon>Chitinophagales</taxon>
        <taxon>Chitinophagaceae</taxon>
        <taxon>Taibaiella</taxon>
    </lineage>
</organism>
<dbReference type="InterPro" id="IPR037066">
    <property type="entry name" value="Plug_dom_sf"/>
</dbReference>
<dbReference type="InterPro" id="IPR000531">
    <property type="entry name" value="Beta-barrel_TonB"/>
</dbReference>
<proteinExistence type="inferred from homology"/>
<dbReference type="Proteomes" id="UP000240572">
    <property type="component" value="Unassembled WGS sequence"/>
</dbReference>
<sequence>MRNLFLSLLCLLFATQVFADGKITGTITDGTSGETLIGVSVALKKDQDTPPVSGTVTDIDGNFSFEAPSGAYEIEIKYVGYQAKTITDIKVADGQVTKVPIAMSERKNTELDEVVIRSSIKKESVNALYSMQKNAVAVSDGISADVIKRSPDRSTGEALKRVSGTTIQDNKFVIVRGLSDRYNTALVDDAVLPSTEPNRKAFSFDIIPSNMIDNIVITKSGTPDLPGDFAGGVINILTKEVPDENFNSISIGTGYNTASTGKAFKSGYRTGTDFLGFDNGARQLHPNFPTQAGINKLNPNQPEQSVPYLKALNNDFGVREHSALPAANLQASLGRVFRFKGNARLGVTAAITYNHSENIKRDLTRQYDSYDYLDNVYNYSTNLGALLNIGYNSGKSKINLKTFYNRIFDDNFLYREGENNSSTKNIKYYAFDLVQKSLFKTTLSGEHQVGQGQSKLSWLASYNYITNNQPDQRKVSYFQAQGSGLPYEADLGTVGKANNRLFGDLQETVLNGGLNYSLPFNFLNKSNLKIGAFGQYRYRDFENRYLGMVIDFRKPNYESILQRPIENLFARDAIVDNYYSLVDASVDGDRYTAKARTLGGYVMLDNKITDRFRIVWGARLESYNINLSTLTKKEVEQTWTDILPSANLTYSLNDKTNLRASYFRSVARPELREMANLGYYDYELSANVTGNPALKRSLIDNMDLRYEWFPNAGEIISASVFYKHFNNTIENYIYADGSAYEIKPINYKSARNIGVEIEIRKKLDFLSKSSFLKNMSFYANVAYIDSKVKIDDTAFFIRGQRQTERVLSGQSPFVINTSLGYTSTNGKFNMNLLYNVIGQRLYLVGQGRIGNVYEMPRNLLDFQVSYAVSKRSEFRLNIKDLINNPVRFYFDQEMDKKFGEVGFADGKIDPDKDWLLQSYKPGRTFSLTYTYKF</sequence>
<name>A0A2P8DBR3_9BACT</name>
<evidence type="ECO:0000259" key="7">
    <source>
        <dbReference type="Pfam" id="PF07715"/>
    </source>
</evidence>
<dbReference type="Pfam" id="PF00593">
    <property type="entry name" value="TonB_dep_Rec_b-barrel"/>
    <property type="match status" value="1"/>
</dbReference>